<dbReference type="SUPFAM" id="SSF51735">
    <property type="entry name" value="NAD(P)-binding Rossmann-fold domains"/>
    <property type="match status" value="1"/>
</dbReference>
<dbReference type="PANTHER" id="PTHR44196:SF1">
    <property type="entry name" value="DEHYDROGENASE_REDUCTASE SDR FAMILY MEMBER 7B"/>
    <property type="match status" value="1"/>
</dbReference>
<dbReference type="InterPro" id="IPR057326">
    <property type="entry name" value="KR_dom"/>
</dbReference>
<dbReference type="EMBL" id="JBDIMF010000008">
    <property type="protein sequence ID" value="MEN2787935.1"/>
    <property type="molecule type" value="Genomic_DNA"/>
</dbReference>
<sequence>MALTLKPLASQVMLITGASSGIGLVTARAAARKGARVMLVARNEAALLEATAGIVNEGHEAAFAVADVRSIDQLRDAAAAAVARFGRIDSWINCAGVALYATLADTPEDEHQQLFQTNYFGMVHGSLVAVEHLRNAGGALITIGSIAGDIPAPIMGAYAASKHAVKGYTESLRIEINADQLPISVTLIKPAGIDTPIAGHAANHVEGEALIPAPLYAPDLVADAILEAAVTPRLSITVGGTGRAQVLLGTHFPGLLARFGGLMMPMLSDPQQAKTPGSNLDHPLNDGVERSDNQLGRRFSLYAVARKPGVGVALLAITTLAAVAVARRRPSSGETT</sequence>
<dbReference type="Gene3D" id="3.40.50.720">
    <property type="entry name" value="NAD(P)-binding Rossmann-like Domain"/>
    <property type="match status" value="1"/>
</dbReference>
<evidence type="ECO:0000256" key="3">
    <source>
        <dbReference type="RuleBase" id="RU000363"/>
    </source>
</evidence>
<proteinExistence type="inferred from homology"/>
<feature type="domain" description="Ketoreductase" evidence="5">
    <location>
        <begin position="11"/>
        <end position="184"/>
    </location>
</feature>
<dbReference type="PROSITE" id="PS00061">
    <property type="entry name" value="ADH_SHORT"/>
    <property type="match status" value="1"/>
</dbReference>
<evidence type="ECO:0000259" key="5">
    <source>
        <dbReference type="SMART" id="SM00822"/>
    </source>
</evidence>
<accession>A0ABU9XWL1</accession>
<dbReference type="PANTHER" id="PTHR44196">
    <property type="entry name" value="DEHYDROGENASE/REDUCTASE SDR FAMILY MEMBER 7B"/>
    <property type="match status" value="1"/>
</dbReference>
<evidence type="ECO:0000313" key="7">
    <source>
        <dbReference type="Proteomes" id="UP001404104"/>
    </source>
</evidence>
<protein>
    <submittedName>
        <fullName evidence="6">SDR family oxidoreductase</fullName>
    </submittedName>
</protein>
<dbReference type="Proteomes" id="UP001404104">
    <property type="component" value="Unassembled WGS sequence"/>
</dbReference>
<dbReference type="InterPro" id="IPR002347">
    <property type="entry name" value="SDR_fam"/>
</dbReference>
<keyword evidence="2" id="KW-0560">Oxidoreductase</keyword>
<dbReference type="InterPro" id="IPR020904">
    <property type="entry name" value="Sc_DH/Rdtase_CS"/>
</dbReference>
<feature type="region of interest" description="Disordered" evidence="4">
    <location>
        <begin position="270"/>
        <end position="289"/>
    </location>
</feature>
<dbReference type="InterPro" id="IPR036291">
    <property type="entry name" value="NAD(P)-bd_dom_sf"/>
</dbReference>
<reference evidence="6 7" key="1">
    <citation type="submission" date="2024-05" db="EMBL/GenBank/DDBJ databases">
        <authorList>
            <person name="Liu Q."/>
            <person name="Xin Y.-H."/>
        </authorList>
    </citation>
    <scope>NUCLEOTIDE SEQUENCE [LARGE SCALE GENOMIC DNA]</scope>
    <source>
        <strain evidence="6 7">CGMCC 1.15349</strain>
    </source>
</reference>
<comment type="caution">
    <text evidence="6">The sequence shown here is derived from an EMBL/GenBank/DDBJ whole genome shotgun (WGS) entry which is preliminary data.</text>
</comment>
<evidence type="ECO:0000256" key="4">
    <source>
        <dbReference type="SAM" id="MobiDB-lite"/>
    </source>
</evidence>
<organism evidence="6 7">
    <name type="scientific">Sphingomonas qilianensis</name>
    <dbReference type="NCBI Taxonomy" id="1736690"/>
    <lineage>
        <taxon>Bacteria</taxon>
        <taxon>Pseudomonadati</taxon>
        <taxon>Pseudomonadota</taxon>
        <taxon>Alphaproteobacteria</taxon>
        <taxon>Sphingomonadales</taxon>
        <taxon>Sphingomonadaceae</taxon>
        <taxon>Sphingomonas</taxon>
    </lineage>
</organism>
<comment type="similarity">
    <text evidence="1 3">Belongs to the short-chain dehydrogenases/reductases (SDR) family.</text>
</comment>
<dbReference type="PRINTS" id="PR00080">
    <property type="entry name" value="SDRFAMILY"/>
</dbReference>
<name>A0ABU9XWL1_9SPHN</name>
<dbReference type="PRINTS" id="PR00081">
    <property type="entry name" value="GDHRDH"/>
</dbReference>
<evidence type="ECO:0000313" key="6">
    <source>
        <dbReference type="EMBL" id="MEN2787935.1"/>
    </source>
</evidence>
<dbReference type="Pfam" id="PF00106">
    <property type="entry name" value="adh_short"/>
    <property type="match status" value="1"/>
</dbReference>
<gene>
    <name evidence="6" type="ORF">ABC969_16090</name>
</gene>
<dbReference type="RefSeq" id="WP_345866179.1">
    <property type="nucleotide sequence ID" value="NZ_JBDIMF010000008.1"/>
</dbReference>
<keyword evidence="7" id="KW-1185">Reference proteome</keyword>
<evidence type="ECO:0000256" key="2">
    <source>
        <dbReference type="ARBA" id="ARBA00023002"/>
    </source>
</evidence>
<dbReference type="NCBIfam" id="NF005495">
    <property type="entry name" value="PRK07109.1"/>
    <property type="match status" value="1"/>
</dbReference>
<evidence type="ECO:0000256" key="1">
    <source>
        <dbReference type="ARBA" id="ARBA00006484"/>
    </source>
</evidence>
<dbReference type="SMART" id="SM00822">
    <property type="entry name" value="PKS_KR"/>
    <property type="match status" value="1"/>
</dbReference>